<protein>
    <submittedName>
        <fullName evidence="1">Uncharacterized protein</fullName>
    </submittedName>
</protein>
<gene>
    <name evidence="1" type="ORF">LF1_36890</name>
</gene>
<proteinExistence type="predicted"/>
<reference evidence="1 2" key="1">
    <citation type="submission" date="2019-08" db="EMBL/GenBank/DDBJ databases">
        <title>Deep-cultivation of Planctomycetes and their phenomic and genomic characterization uncovers novel biology.</title>
        <authorList>
            <person name="Wiegand S."/>
            <person name="Jogler M."/>
            <person name="Boedeker C."/>
            <person name="Pinto D."/>
            <person name="Vollmers J."/>
            <person name="Rivas-Marin E."/>
            <person name="Kohn T."/>
            <person name="Peeters S.H."/>
            <person name="Heuer A."/>
            <person name="Rast P."/>
            <person name="Oberbeckmann S."/>
            <person name="Bunk B."/>
            <person name="Jeske O."/>
            <person name="Meyerdierks A."/>
            <person name="Storesund J.E."/>
            <person name="Kallscheuer N."/>
            <person name="Luecker S."/>
            <person name="Lage O.M."/>
            <person name="Pohl T."/>
            <person name="Merkel B.J."/>
            <person name="Hornburger P."/>
            <person name="Mueller R.-W."/>
            <person name="Bruemmer F."/>
            <person name="Labrenz M."/>
            <person name="Spormann A.M."/>
            <person name="Op Den Camp H."/>
            <person name="Overmann J."/>
            <person name="Amann R."/>
            <person name="Jetten M.S.M."/>
            <person name="Mascher T."/>
            <person name="Medema M.H."/>
            <person name="Devos D.P."/>
            <person name="Kaster A.-K."/>
            <person name="Ovreas L."/>
            <person name="Rohde M."/>
            <person name="Galperin M.Y."/>
            <person name="Jogler C."/>
        </authorList>
    </citation>
    <scope>NUCLEOTIDE SEQUENCE [LARGE SCALE GENOMIC DNA]</scope>
    <source>
        <strain evidence="1 2">LF1</strain>
    </source>
</reference>
<sequence length="70" mass="7925">MTKLLLTADVDRRLAWPLGRAERLARRGKLPHLVLPDGSIRFRWRDIAKLVQTVATAPKSIDDQKAVDHA</sequence>
<keyword evidence="2" id="KW-1185">Reference proteome</keyword>
<dbReference type="Proteomes" id="UP000322699">
    <property type="component" value="Unassembled WGS sequence"/>
</dbReference>
<evidence type="ECO:0000313" key="1">
    <source>
        <dbReference type="EMBL" id="KAA1261145.1"/>
    </source>
</evidence>
<dbReference type="RefSeq" id="WP_068265757.1">
    <property type="nucleotide sequence ID" value="NZ_LWSK01000096.1"/>
</dbReference>
<accession>A0A5B1CML3</accession>
<name>A0A5B1CML3_9BACT</name>
<evidence type="ECO:0000313" key="2">
    <source>
        <dbReference type="Proteomes" id="UP000322699"/>
    </source>
</evidence>
<dbReference type="EMBL" id="VRLW01000001">
    <property type="protein sequence ID" value="KAA1261145.1"/>
    <property type="molecule type" value="Genomic_DNA"/>
</dbReference>
<organism evidence="1 2">
    <name type="scientific">Rubripirellula obstinata</name>
    <dbReference type="NCBI Taxonomy" id="406547"/>
    <lineage>
        <taxon>Bacteria</taxon>
        <taxon>Pseudomonadati</taxon>
        <taxon>Planctomycetota</taxon>
        <taxon>Planctomycetia</taxon>
        <taxon>Pirellulales</taxon>
        <taxon>Pirellulaceae</taxon>
        <taxon>Rubripirellula</taxon>
    </lineage>
</organism>
<comment type="caution">
    <text evidence="1">The sequence shown here is derived from an EMBL/GenBank/DDBJ whole genome shotgun (WGS) entry which is preliminary data.</text>
</comment>
<dbReference type="AlphaFoldDB" id="A0A5B1CML3"/>